<comment type="cofactor">
    <cofactor evidence="1">
        <name>pantetheine 4'-phosphate</name>
        <dbReference type="ChEBI" id="CHEBI:47942"/>
    </cofactor>
</comment>
<dbReference type="PROSITE" id="PS50075">
    <property type="entry name" value="CARRIER"/>
    <property type="match status" value="5"/>
</dbReference>
<dbReference type="CDD" id="cd17643">
    <property type="entry name" value="A_NRPS_Cytc1-like"/>
    <property type="match status" value="1"/>
</dbReference>
<evidence type="ECO:0000259" key="10">
    <source>
        <dbReference type="PROSITE" id="PS50075"/>
    </source>
</evidence>
<dbReference type="EMBL" id="CP002869">
    <property type="protein sequence ID" value="AEI43025.1"/>
    <property type="molecule type" value="Genomic_DNA"/>
</dbReference>
<dbReference type="PROSITE" id="PS00455">
    <property type="entry name" value="AMP_BINDING"/>
    <property type="match status" value="5"/>
</dbReference>
<keyword evidence="3" id="KW-0596">Phosphopantetheine</keyword>
<proteinExistence type="inferred from homology"/>
<dbReference type="Pfam" id="PF00501">
    <property type="entry name" value="AMP-binding"/>
    <property type="match status" value="5"/>
</dbReference>
<keyword evidence="7" id="KW-0045">Antibiotic biosynthesis</keyword>
<dbReference type="InterPro" id="IPR009081">
    <property type="entry name" value="PP-bd_ACP"/>
</dbReference>
<accession>F8F997</accession>
<evidence type="ECO:0000256" key="1">
    <source>
        <dbReference type="ARBA" id="ARBA00001957"/>
    </source>
</evidence>
<dbReference type="CDD" id="cd19534">
    <property type="entry name" value="E_NRPS"/>
    <property type="match status" value="1"/>
</dbReference>
<dbReference type="PROSITE" id="PS00012">
    <property type="entry name" value="PHOSPHOPANTETHEINE"/>
    <property type="match status" value="4"/>
</dbReference>
<dbReference type="InterPro" id="IPR045851">
    <property type="entry name" value="AMP-bd_C_sf"/>
</dbReference>
<dbReference type="FunFam" id="3.40.50.980:FF:000002">
    <property type="entry name" value="Enterobactin synthetase component F"/>
    <property type="match status" value="2"/>
</dbReference>
<evidence type="ECO:0000256" key="2">
    <source>
        <dbReference type="ARBA" id="ARBA00006432"/>
    </source>
</evidence>
<dbReference type="InterPro" id="IPR023213">
    <property type="entry name" value="CAT-like_dom_sf"/>
</dbReference>
<reference evidence="11 12" key="2">
    <citation type="journal article" date="2013" name="Genome Announc.">
        <title>Genome Sequence of Growth-Improving Paenibacillus mucilaginosus Strain KNP414.</title>
        <authorList>
            <person name="Lu J.J."/>
            <person name="Wang J.F."/>
            <person name="Hu X.F."/>
        </authorList>
    </citation>
    <scope>NUCLEOTIDE SEQUENCE [LARGE SCALE GENOMIC DNA]</scope>
    <source>
        <strain evidence="11 12">KNP414</strain>
    </source>
</reference>
<dbReference type="InterPro" id="IPR020806">
    <property type="entry name" value="PKS_PP-bd"/>
</dbReference>
<dbReference type="CDD" id="cd05930">
    <property type="entry name" value="A_NRPS"/>
    <property type="match status" value="4"/>
</dbReference>
<evidence type="ECO:0000256" key="9">
    <source>
        <dbReference type="SAM" id="MobiDB-lite"/>
    </source>
</evidence>
<dbReference type="FunFam" id="3.30.300.30:FF:000010">
    <property type="entry name" value="Enterobactin synthetase component F"/>
    <property type="match status" value="2"/>
</dbReference>
<dbReference type="PATRIC" id="fig|1036673.3.peg.4131"/>
<keyword evidence="6" id="KW-0677">Repeat</keyword>
<dbReference type="CDD" id="cd19531">
    <property type="entry name" value="LCL_NRPS-like"/>
    <property type="match status" value="4"/>
</dbReference>
<dbReference type="Gene3D" id="1.10.1200.10">
    <property type="entry name" value="ACP-like"/>
    <property type="match status" value="5"/>
</dbReference>
<dbReference type="NCBIfam" id="NF003417">
    <property type="entry name" value="PRK04813.1"/>
    <property type="match status" value="5"/>
</dbReference>
<dbReference type="InterPro" id="IPR001242">
    <property type="entry name" value="Condensation_dom"/>
</dbReference>
<reference evidence="12" key="1">
    <citation type="submission" date="2011-06" db="EMBL/GenBank/DDBJ databases">
        <title>Complete genome sequence of Paenibacillus mucilaginosus KNP414.</title>
        <authorList>
            <person name="Wang J."/>
            <person name="Hu S."/>
            <person name="Hu X."/>
            <person name="Zhang B."/>
            <person name="Dong D."/>
            <person name="Zhang S."/>
            <person name="Zhao K."/>
            <person name="Wu D."/>
        </authorList>
    </citation>
    <scope>NUCLEOTIDE SEQUENCE [LARGE SCALE GENOMIC DNA]</scope>
    <source>
        <strain evidence="12">KNP414</strain>
    </source>
</reference>
<evidence type="ECO:0000256" key="4">
    <source>
        <dbReference type="ARBA" id="ARBA00022553"/>
    </source>
</evidence>
<dbReference type="Proteomes" id="UP000006620">
    <property type="component" value="Chromosome"/>
</dbReference>
<dbReference type="InterPro" id="IPR036736">
    <property type="entry name" value="ACP-like_sf"/>
</dbReference>
<dbReference type="FunFam" id="1.10.1200.10:FF:000016">
    <property type="entry name" value="Non-ribosomal peptide synthase"/>
    <property type="match status" value="3"/>
</dbReference>
<feature type="domain" description="Carrier" evidence="10">
    <location>
        <begin position="3127"/>
        <end position="3202"/>
    </location>
</feature>
<dbReference type="GO" id="GO:0043041">
    <property type="term" value="P:amino acid activation for nonribosomal peptide biosynthetic process"/>
    <property type="evidence" value="ECO:0007669"/>
    <property type="project" value="TreeGrafter"/>
</dbReference>
<dbReference type="InterPro" id="IPR000873">
    <property type="entry name" value="AMP-dep_synth/lig_dom"/>
</dbReference>
<dbReference type="GO" id="GO:0008610">
    <property type="term" value="P:lipid biosynthetic process"/>
    <property type="evidence" value="ECO:0007669"/>
    <property type="project" value="UniProtKB-ARBA"/>
</dbReference>
<evidence type="ECO:0000256" key="8">
    <source>
        <dbReference type="ARBA" id="ARBA00023268"/>
    </source>
</evidence>
<protein>
    <submittedName>
        <fullName evidence="11">Plipastatin synthetase</fullName>
    </submittedName>
</protein>
<dbReference type="InterPro" id="IPR010060">
    <property type="entry name" value="NRPS_synth"/>
</dbReference>
<dbReference type="GO" id="GO:0031177">
    <property type="term" value="F:phosphopantetheine binding"/>
    <property type="evidence" value="ECO:0007669"/>
    <property type="project" value="InterPro"/>
</dbReference>
<dbReference type="PANTHER" id="PTHR45527:SF14">
    <property type="entry name" value="PLIPASTATIN SYNTHASE SUBUNIT B"/>
    <property type="match status" value="1"/>
</dbReference>
<feature type="domain" description="Carrier" evidence="10">
    <location>
        <begin position="4190"/>
        <end position="4265"/>
    </location>
</feature>
<dbReference type="InterPro" id="IPR025110">
    <property type="entry name" value="AMP-bd_C"/>
</dbReference>
<dbReference type="CDD" id="cd19543">
    <property type="entry name" value="DCL_NRPS"/>
    <property type="match status" value="1"/>
</dbReference>
<evidence type="ECO:0000256" key="5">
    <source>
        <dbReference type="ARBA" id="ARBA00022598"/>
    </source>
</evidence>
<dbReference type="SUPFAM" id="SSF47336">
    <property type="entry name" value="ACP-like"/>
    <property type="match status" value="5"/>
</dbReference>
<dbReference type="FunFam" id="3.40.50.12780:FF:000012">
    <property type="entry name" value="Non-ribosomal peptide synthetase"/>
    <property type="match status" value="3"/>
</dbReference>
<dbReference type="InterPro" id="IPR042099">
    <property type="entry name" value="ANL_N_sf"/>
</dbReference>
<feature type="domain" description="Carrier" evidence="10">
    <location>
        <begin position="2053"/>
        <end position="2128"/>
    </location>
</feature>
<keyword evidence="4" id="KW-0597">Phosphoprotein</keyword>
<dbReference type="HOGENOM" id="CLU_000022_0_15_9"/>
<dbReference type="InterPro" id="IPR006162">
    <property type="entry name" value="Ppantetheine_attach_site"/>
</dbReference>
<feature type="region of interest" description="Disordered" evidence="9">
    <location>
        <begin position="3794"/>
        <end position="3813"/>
    </location>
</feature>
<keyword evidence="8" id="KW-0511">Multifunctional enzyme</keyword>
<dbReference type="GO" id="GO:0016874">
    <property type="term" value="F:ligase activity"/>
    <property type="evidence" value="ECO:0007669"/>
    <property type="project" value="UniProtKB-KW"/>
</dbReference>
<dbReference type="GO" id="GO:0044550">
    <property type="term" value="P:secondary metabolite biosynthetic process"/>
    <property type="evidence" value="ECO:0007669"/>
    <property type="project" value="UniProtKB-ARBA"/>
</dbReference>
<comment type="similarity">
    <text evidence="2">Belongs to the ATP-dependent AMP-binding enzyme family.</text>
</comment>
<dbReference type="Gene3D" id="3.30.300.30">
    <property type="match status" value="5"/>
</dbReference>
<dbReference type="FunFam" id="3.40.50.980:FF:000001">
    <property type="entry name" value="Non-ribosomal peptide synthetase"/>
    <property type="match status" value="4"/>
</dbReference>
<evidence type="ECO:0000256" key="7">
    <source>
        <dbReference type="ARBA" id="ARBA00023194"/>
    </source>
</evidence>
<dbReference type="FunFam" id="3.30.300.30:FF:000015">
    <property type="entry name" value="Nonribosomal peptide synthase SidD"/>
    <property type="match status" value="1"/>
</dbReference>
<dbReference type="GO" id="GO:0072330">
    <property type="term" value="P:monocarboxylic acid biosynthetic process"/>
    <property type="evidence" value="ECO:0007669"/>
    <property type="project" value="UniProtKB-ARBA"/>
</dbReference>
<keyword evidence="5" id="KW-0436">Ligase</keyword>
<evidence type="ECO:0000256" key="3">
    <source>
        <dbReference type="ARBA" id="ARBA00022450"/>
    </source>
</evidence>
<dbReference type="NCBIfam" id="TIGR01733">
    <property type="entry name" value="AA-adenyl-dom"/>
    <property type="match status" value="5"/>
</dbReference>
<dbReference type="Gene3D" id="2.30.38.10">
    <property type="entry name" value="Luciferase, Domain 3"/>
    <property type="match status" value="3"/>
</dbReference>
<dbReference type="Pfam" id="PF13193">
    <property type="entry name" value="AMP-binding_C"/>
    <property type="match status" value="4"/>
</dbReference>
<sequence length="5824" mass="641918">MTGEGTGRMTSKIEIQNVYGLTPLQEGMLFHSQSDSGTGAYVQQLLIRFSGELSVEALRESYLGLVKRHDVLRTVFRASNTDKPLQVVLKERPVNIRQEDWRHLPPDGQEKRLADFAGEDRRIGFDLAREVPVRLTAIRLGERSSALHLSFHHILLDGWSLGLLLGELFDGYTAHVKGNAYTPEAPAFAFGRYLHWLSGRDDKAAESYWRSYLSGVEGISGLPRTRPASVSAGTQSPVETYSFSFDEKLTGELNALAQAHGVTLSTVFQTLWGVLLHRYGGTEDAVFGSVVAGRPAGLPGIEQALGLFIHTVPVRVQAGSRSFSAILQEVQQDALASADHEAYPLYAIQALHGGRSPLFDHVVAFENYPLDRDSLLAASSGCKVTDLEWHEKTNYDVHVTVHPGRELTVRCVYRPSAFDRGIFRRLEGHLRMLAASAVRYPERPAWELDYMTGEENKALLAMTAGEEGDYPREATLTSLFERQAGLHPGKTAVVCGRERLSYRALNRRANRMARALREQGVGPDTLVALLMERSADSVTAMLAVLKAGGAYVPIDPAYPPDRIRFMLEDSRSRVLVTDGSFPGTPSASDGQEWELPESVSAVIYTKDTWSMEGEDEHADNLPAVNRPQDLAYVIYTSGTTGTPKGVMIEHRHAVRLLVHDRMPFDFGAHDVWSVFHSFCFDFSVWEMYGALLYGGTCVIVPKETAQNPAGFLELCREEGVTILNQTPTAFYALIQEACGSVPAPELAVRTVILGGEALQPVRLAPWAAAYPAVRLVNMYGITETTVHVTWKELAAGHLASGASVIGRPIPTLTCHVLDERQRPVPVGVAGELYVGGEGVARGYLNREELTRQRFLPDPQLPGGRLYRTGDLARRLENGELEYLGRIDGQVKIRGHRIETGEIAHRLLQHPHVQEAFVTDVERDGAAELAAYIVPRPEAAEELRHHLYHLRAHAAEALPDYMLPAYWMVLDRLPMTPNGKIDRRALPAPEAGGSRAAYEAPRSETERRLAALWQELLGVERIGIHDDFFALGGHSLKAARLSSQISRHLGVHVPLAGIFAAPTIAELAAGLEELKKPEASLAARIPATEEQAGYPVSPAQMRVLLASRIDGTGTDYNIPAALLVEGPADERIWKEALERIIERHEALRTTFHEEGEGWVQKVHPPFELEIPVWSSEVKEVHSLIRQRIRPFDVSRLPLIRVEKVELGPDRSLLFLDVHHAAVDGTSLGILIQEFTDLCLGQNIERPRVQYKDYAAWNRSRLLGGALREQEAYWLDRLKELPAVLQLPEPDEADAKAAAEADDTGALYRFRLKRETADKLKRIARENGTTLYSVLLSVFGAVLGRTAGQDDFLLGTAAAARPHADLEGTLGMFVNLLPLRVRPAAGLSFRDYFRSTASEALAAFEHQEYPLELAAEKLHVDRVPGRHPFFGTAFVMQNMELPEVRLPGLHLRPYELDHRSAKFDLTLHAWEDEEGIRLLAEYRVTRHSARTAERLMDRFAALAEAVAEQPERLLGDPQLLPESERRMLSDWNRVSRRPEDSRTTAGLLLEKTRLVPDRTAVECGGKSMTYGDLRLQAERIARGLRRQGTGRGSVTALMLEPSSRLAAVVLGVWLAGAAYVPVDPAAPAERLRSILEDSGAEVLLTTADLAAETASLLAAWGLHGTAVADLDELLGGEESEGGAALPGEDLLPDPADLAYLIYTSGTTGVPKGVPITHGAVSGTLLWRRDAYGLTGEDAVLPLLDYTFDAFISSFFTPLISGSRAVLPGREERRDPQRIREAVRRSRVTHLICVPSLYQALLDVFGEEESLLIRTVTLGGAPLTRALAARSTAWSPGTELVNEYGPTENSIVTTIQRDAGRAREMSIGRPVAGSRVYVLDEAGALLPPGTPGELCIAGPGLTEGYRNRPQETAVSFLRSPFVPEERLYRTGDRARWMPDGTLEYLGRRDEQVKIRGYRIELAEIEAALLRLPGMREAAAAVLEEEGASRLSVYFTAEMAYSPADLKQALAGLLPDYMLPAYYVQLEAMPLTASGKPDRRALPRPQRIHAPAGRYEAPLTELEQELAGLFAEVLGQETVGRHDSFFELGGHSLKAMGLLARVEARWGRRFYLAEMFRQPTPAGLARLLEEGGAPDRPEMEIGPAEPAPYYPVTPEQRRLLALHGLEGAGLAYHMPTVLRLKGALDKSRLAASFRELVQRHEALRTYFGTVGDQPVQYIADDAQLEVEEFFPPNLKESLEAAEDTRDDAGDANEVRLGRVMEAFLRPFDPGQAPLLRVGLADGGFGEHLLLIDLHHLIADGMSVNLLLREWLELYEGRPLPAPALQYKDYAVWRTSGADAERREEQRAYWRNALTGELPVLELPSDHPRPLAQRFEGEHHTFALSPELSGRVRRLAQENGMTLYMLLLAAYGLLLSKHAGQEEVMIGTPVSDRPRKELEGTVGMFVGTLPLRLYPAPDKPFAAYLGEVKEAVLGALAHRELPFEEIVELLELPRDVSRNPLFDAMFVLHNMELANLASRELVLQPVEAGLRTAKFDLTLAAYEEGGTLRLVLEYSTALFRAQTVKMWADRFVRLLESATAEMPENRTLAGLNLLSGEERRRVLHEVQGPEAGMPRYSTVQAWFEAQAEALPERTAVVCGGTRLTYAELNSEANRIAHALRSRGAGREVPVVLLLERSASFIAAVLGVLKAGGTLVPVDPAYPGERIERVISESGADFILTSRPMQERIPSMRQIRAGVTPLEYTELLEEGSHLGSGNPDPLNESRDLVYVIYTSGTTGVPKGVMLEHRNLLTLLEDQILGGGADCTGRVTQFASQGFDVCYQEVFTTLLSGGELHVLDDETRRDPSLLLDYLDREGIRTVFWPPALLRTLFGSPVYASRFPSGVREIVTAGEQLVIPAELRAHMKLHGVTLHNHYGPSETHVVTTHTLRPEDSLPDLPPIGRPIRGTRLYVMDRELQLVPEGSPGELFIAGSGVGRGYYRSPDRTAERYIMNPHMPGERLYRTGDVVRKLPDGSYAYLGRTDQQLKIRGHRVEPGEIETMLQRHPQVLEAAVTVITGGEGAGQLCAYLVAAAGGTLNAPEIRAYAAGVLPAYMVPDYYVPLERLPLTPSGKLDRRALPAPSASLHAGRRYEAPETATQRMLAGLWQEVLDVERIGVDDSFFELGGHSLRAMTFAARLEQEGGIRLPLRELFSHPTIRELARRLQETEGTGELPAIRRQDARGTYPVSSAQRRMLILHELEGAQLSYNLPAAFRLRGSLDVNRFKAALQQLMDRHEILRTSFAAGGEGGFTQRAAAKLEVPLVYAETDEAGAEAWTEGFVRPFDPGTAPLFRAALLRTGPQTYRLLIDMHHLITDGLSVGLFTRELSLLYAGQALEAPELQYGDYAVWQASWREGRHYAAQREYWLQALDGELPVLELPLDRPRPRYRDFAGGRIPFSIGAELTASLKALARETGSTLYMVLLAAYGVLLSGYAGQEELLVGTPVSGRPRAELASMLGLFTGTAAMRLRPEASRSFLDYLEEVKQTALGAFDHADYPFEELVEALGIRRDFSRSPVFDTLFALQPQGTAEWSLPGIEVEAQEVSHMASKFDLSLYAAESEEGIDFVFEYASALFLPETVIRWAGHLEKLLGSIVSRPGRQLGSFERIGEKELQRILESDNATEADFPRTQTLHGLFEEQAQACPDAPAVQFGDRSLTYGELNLRADRVAAALRRRGVGPDEIVGIRMDRSLALMAGILGILKAGAAYLPIQPEWPQERLDYVLEDSGARVVLSDDRGRDEVLSAASEAAVIVLTPEGRLTESSGVPAGTPEDQEAADSASAGPEHLAYVMYTSGSTGRPKGVMIEHRSIVNRLHWMQKQYPLGPEDAILHKTPFTFDVSVWELFWWALGGARVVLLAPGEEKDPAAVAEAVRTGGITVMHFVPSMLQAFLNHAGTPGGTRGLSSLRRVFASGEALQPWHAEGFLRLLTRPCGTTLHNLYGPTEASVDVSYHDVTEKDGMGPVPIGRPIDNMRLYVLSPTGQQQPVGVPGELYLAGVGLARGYLGRPELTASVFLPDPFRAGERMYRSGDRARRLADGSIEYLGRSDHQVKVRGYRIEPGEIEARLSELPFVSEAVVAPVRDADGETELCAYVVSVPGASWTPGEVREALSHTLPAYMIPARYASLDRLPLTPSGKVDRRALPRPEAFHPAAEAMEWPAGEREQRLAAVWSGVLGHPVIGRNQSFFDLGGHSLKAVNLIQTVRRDLGWDLSLRDVFEHPTLSGMADAAARRPVLPDGGDLRPALPQEAYPVSSAQKRLYVLQQLQGAGISYNMPAVFVIRGRPDIRRMEEALTRLTGRHEALRTAFALQDGEVVQRILPPVPVSITRYAADSEGAAKDRIHAFIRPFDLSEAPLFRAGLIELQGTAEAWLLLDMHHIISDGVTLSVLTDEFMRLYAGEPLPAIELQYKDYAVWQRALLKSGASQALEAYWLAQLGGELPVLQLPGDAPRAAVRTFAGGRAFFEIGEETTAALYRLTQETGTTLYMVLLAVYSILLSRLGGAEELTVGTPDAGRFRPELQRMAGVFVNTLVMRVRPEQEWTLHMFLAAVRKTVLEAFEHGEYPFEELVDKLPQRRDPGRNPLFDAMLVLQNMEKQTLRTSEFTLTEYEIDPGTAKVDLALYVSEEQGRLRCMMEYDADQFLPQTIERWACYLQRLAEEAAGAPHRTIKQLEWLDEAERQTLLYGFNDTEAGFPSGETLISLFEKQASRTPGHTAVIGADGTRLTYAELNARAGRLAAKLRREGVGPGAVAAVLAHRSLETIIGLYGILKAGGAYLPVDPGYPAERIAYLLEDSGAALLLTHTSAAAEAGAAEALAAYTGRILMLDGDYAGDGDEWNANILYTDGANLDESRPNSMDGASPDDLAYVIYTSGSTGLPKGVMIEHRSAVNRIHWMQKAFPLSAGDVLLHKTPFTFDVSVWELFWWPVAGAALCLLAPGGEKDPSLLVETIERERVSAVHFVPSMLQAFLDHVQERACEARLAGLRYLFASGEALPLPQAGRFHGMLHEPNGTRLINLYGPTEAAVDVTYFDCSADARLERVPIGRPIDNIRLYIVSPLGQLQPVGVPGELCIAGVGVGRGYWRRPELTAEKFAANPFEPGGVMYRTGDLARWLPDGNIEYLGRIDHQVKIRGHRVEPGEIEAALLRTGLVREAAVTAAAPAEGHSELCAYFVAEGESGTAALRQELARLLPAHMIPSRFTRLEAMPLTPSGKIDRRALPLPIAGGRTETEYVPPREPMELLLAELWQELLGSGRVGLRDNFFELGGDSIKGLQIVSRLHGQGWELSVRELLQYPTVGELAPLVRAARLTAQQDAVQGEAELSSVQSWFFRTQRREPHHFNQAFMLYRREGWDPERLRAAVSRLVEHHDALRTVFPVKEGRRVQRFRGTDEPEKLWSLAICDVREYADPAGRIHEEAEALQRGMNLEEGPLLRLGLFRAADGDHLLIAIHHLAVDGVSWRILLEDLGSLYSGSASAAPVPLPPKTDSYLAYTAVLREYAESGRLKKEEAYWRTMAGTEADSLPKDGEVLQVRLRRDARYTEVKLDSADTQRLLKEVHHAYGTDPEELLLTALGLALKEWTGGSRFRVTLESHGRDALPSGLNVSRTVGWFTAMYPALLDVGGAAMDPVSETEDGMTQNKLSKAIRSVKDGLRRIPDKGLGYGLLTELLQAALPALPAEILFNYLGQTDGELQDGLFGLSPYGTGGMMSPEGERPAAIELTAMIHGGELHLRLEHDPREYAPDTMDRLLAGILCALRELIAHCSARETGERTLSDYSDGELTEEAYASIEELLELL</sequence>
<feature type="domain" description="Carrier" evidence="10">
    <location>
        <begin position="999"/>
        <end position="1074"/>
    </location>
</feature>
<evidence type="ECO:0000313" key="12">
    <source>
        <dbReference type="Proteomes" id="UP000006620"/>
    </source>
</evidence>
<dbReference type="SUPFAM" id="SSF56801">
    <property type="entry name" value="Acetyl-CoA synthetase-like"/>
    <property type="match status" value="5"/>
</dbReference>
<dbReference type="GO" id="GO:0005829">
    <property type="term" value="C:cytosol"/>
    <property type="evidence" value="ECO:0007669"/>
    <property type="project" value="TreeGrafter"/>
</dbReference>
<dbReference type="SMART" id="SM00823">
    <property type="entry name" value="PKS_PP"/>
    <property type="match status" value="5"/>
</dbReference>
<evidence type="ECO:0000313" key="11">
    <source>
        <dbReference type="EMBL" id="AEI43025.1"/>
    </source>
</evidence>
<evidence type="ECO:0000256" key="6">
    <source>
        <dbReference type="ARBA" id="ARBA00022737"/>
    </source>
</evidence>
<dbReference type="Gene3D" id="3.40.50.980">
    <property type="match status" value="6"/>
</dbReference>
<dbReference type="Gene3D" id="3.30.559.10">
    <property type="entry name" value="Chloramphenicol acetyltransferase-like domain"/>
    <property type="match status" value="6"/>
</dbReference>
<feature type="domain" description="Carrier" evidence="10">
    <location>
        <begin position="5263"/>
        <end position="5337"/>
    </location>
</feature>
<organism evidence="11 12">
    <name type="scientific">Paenibacillus mucilaginosus (strain KNP414)</name>
    <dbReference type="NCBI Taxonomy" id="1036673"/>
    <lineage>
        <taxon>Bacteria</taxon>
        <taxon>Bacillati</taxon>
        <taxon>Bacillota</taxon>
        <taxon>Bacilli</taxon>
        <taxon>Bacillales</taxon>
        <taxon>Paenibacillaceae</taxon>
        <taxon>Paenibacillus</taxon>
    </lineage>
</organism>
<gene>
    <name evidence="11" type="ordered locus">KNP414_04495</name>
</gene>
<dbReference type="InterPro" id="IPR020845">
    <property type="entry name" value="AMP-binding_CS"/>
</dbReference>
<dbReference type="FunFam" id="2.30.38.10:FF:000001">
    <property type="entry name" value="Non-ribosomal peptide synthetase PvdI"/>
    <property type="match status" value="3"/>
</dbReference>
<dbReference type="NCBIfam" id="TIGR01720">
    <property type="entry name" value="NRPS-para261"/>
    <property type="match status" value="1"/>
</dbReference>
<dbReference type="SUPFAM" id="SSF52777">
    <property type="entry name" value="CoA-dependent acyltransferases"/>
    <property type="match status" value="12"/>
</dbReference>
<dbReference type="Gene3D" id="3.40.50.12780">
    <property type="entry name" value="N-terminal domain of ligase-like"/>
    <property type="match status" value="2"/>
</dbReference>
<dbReference type="FunFam" id="1.10.1200.10:FF:000005">
    <property type="entry name" value="Nonribosomal peptide synthetase 1"/>
    <property type="match status" value="2"/>
</dbReference>
<dbReference type="InterPro" id="IPR010071">
    <property type="entry name" value="AA_adenyl_dom"/>
</dbReference>
<dbReference type="Pfam" id="PF00550">
    <property type="entry name" value="PP-binding"/>
    <property type="match status" value="5"/>
</dbReference>
<dbReference type="Gene3D" id="3.30.559.30">
    <property type="entry name" value="Nonribosomal peptide synthetase, condensation domain"/>
    <property type="match status" value="6"/>
</dbReference>
<dbReference type="PANTHER" id="PTHR45527">
    <property type="entry name" value="NONRIBOSOMAL PEPTIDE SYNTHETASE"/>
    <property type="match status" value="1"/>
</dbReference>
<dbReference type="GO" id="GO:0017000">
    <property type="term" value="P:antibiotic biosynthetic process"/>
    <property type="evidence" value="ECO:0007669"/>
    <property type="project" value="UniProtKB-KW"/>
</dbReference>
<dbReference type="Pfam" id="PF00668">
    <property type="entry name" value="Condensation"/>
    <property type="match status" value="6"/>
</dbReference>
<name>F8F997_PAEMK</name>
<dbReference type="KEGG" id="pms:KNP414_04495"/>
<dbReference type="NCBIfam" id="NF004282">
    <property type="entry name" value="PRK05691.1"/>
    <property type="match status" value="7"/>
</dbReference>